<feature type="domain" description="Spondin" evidence="2">
    <location>
        <begin position="40"/>
        <end position="158"/>
    </location>
</feature>
<accession>A0A502KSE7</accession>
<gene>
    <name evidence="3" type="ORF">EPA86_11650</name>
</gene>
<dbReference type="AlphaFoldDB" id="A0A502KSE7"/>
<organism evidence="3 4">
    <name type="scientific">Litorilituus lipolyticus</name>
    <dbReference type="NCBI Taxonomy" id="2491017"/>
    <lineage>
        <taxon>Bacteria</taxon>
        <taxon>Pseudomonadati</taxon>
        <taxon>Pseudomonadota</taxon>
        <taxon>Gammaproteobacteria</taxon>
        <taxon>Alteromonadales</taxon>
        <taxon>Colwelliaceae</taxon>
        <taxon>Litorilituus</taxon>
    </lineage>
</organism>
<evidence type="ECO:0000259" key="2">
    <source>
        <dbReference type="Pfam" id="PF06468"/>
    </source>
</evidence>
<sequence>MKFKTLLTSVATSVTMMAASSTVSAQDLEITVTNLTQGLYFTPIVAAAHNGDTKLFSTGMAASPELTAMAEGGDISGLVSVLSNADANTVENPAGGLLAPSTSTNFMLMNDEGNQYLSFSAMILPSNDGFVGVNSWMIPEEAGTYTVYVNAYDAGTEANDEIRGSGAVGEAGMPVPPPLEAMIGMNGTGVTMSETNMVVHVHRGNLGDDDMMAGKSDINSSVQRWLNPVAKLTVVVK</sequence>
<dbReference type="NCBIfam" id="NF038123">
    <property type="entry name" value="NF038123_dom"/>
    <property type="match status" value="1"/>
</dbReference>
<comment type="caution">
    <text evidence="3">The sequence shown here is derived from an EMBL/GenBank/DDBJ whole genome shotgun (WGS) entry which is preliminary data.</text>
</comment>
<reference evidence="3 4" key="1">
    <citation type="submission" date="2019-01" db="EMBL/GenBank/DDBJ databases">
        <title>Litorilituus lipolytica sp. nov., isolated from intertidal sand of the Yellow Sea in China.</title>
        <authorList>
            <person name="Liu A."/>
        </authorList>
    </citation>
    <scope>NUCLEOTIDE SEQUENCE [LARGE SCALE GENOMIC DNA]</scope>
    <source>
        <strain evidence="3 4">RZ04</strain>
    </source>
</reference>
<dbReference type="RefSeq" id="WP_140603800.1">
    <property type="nucleotide sequence ID" value="NZ_SAWY01000024.1"/>
</dbReference>
<evidence type="ECO:0000256" key="1">
    <source>
        <dbReference type="SAM" id="SignalP"/>
    </source>
</evidence>
<feature type="signal peptide" evidence="1">
    <location>
        <begin position="1"/>
        <end position="25"/>
    </location>
</feature>
<protein>
    <recommendedName>
        <fullName evidence="2">Spondin domain-containing protein</fullName>
    </recommendedName>
</protein>
<dbReference type="InterPro" id="IPR038678">
    <property type="entry name" value="Spondin_N_sf"/>
</dbReference>
<dbReference type="EMBL" id="SAWY01000024">
    <property type="protein sequence ID" value="TPH14446.1"/>
    <property type="molecule type" value="Genomic_DNA"/>
</dbReference>
<evidence type="ECO:0000313" key="4">
    <source>
        <dbReference type="Proteomes" id="UP000315303"/>
    </source>
</evidence>
<evidence type="ECO:0000313" key="3">
    <source>
        <dbReference type="EMBL" id="TPH14446.1"/>
    </source>
</evidence>
<name>A0A502KSE7_9GAMM</name>
<dbReference type="OrthoDB" id="264824at2"/>
<dbReference type="Gene3D" id="2.60.40.2130">
    <property type="entry name" value="F-spondin domain"/>
    <property type="match status" value="1"/>
</dbReference>
<dbReference type="Proteomes" id="UP000315303">
    <property type="component" value="Unassembled WGS sequence"/>
</dbReference>
<dbReference type="Pfam" id="PF06468">
    <property type="entry name" value="Spond_N"/>
    <property type="match status" value="1"/>
</dbReference>
<keyword evidence="4" id="KW-1185">Reference proteome</keyword>
<feature type="chain" id="PRO_5021207261" description="Spondin domain-containing protein" evidence="1">
    <location>
        <begin position="26"/>
        <end position="237"/>
    </location>
</feature>
<dbReference type="InterPro" id="IPR009465">
    <property type="entry name" value="Spondin_N"/>
</dbReference>
<proteinExistence type="predicted"/>
<keyword evidence="1" id="KW-0732">Signal</keyword>